<gene>
    <name evidence="1" type="ORF">SAMN04489758_10659</name>
</gene>
<reference evidence="2" key="1">
    <citation type="submission" date="2016-10" db="EMBL/GenBank/DDBJ databases">
        <authorList>
            <person name="Varghese N."/>
            <person name="Submissions S."/>
        </authorList>
    </citation>
    <scope>NUCLEOTIDE SEQUENCE [LARGE SCALE GENOMIC DNA]</scope>
    <source>
        <strain evidence="2">DSM 1551</strain>
    </source>
</reference>
<dbReference type="EMBL" id="FOIN01000006">
    <property type="protein sequence ID" value="SET32254.1"/>
    <property type="molecule type" value="Genomic_DNA"/>
</dbReference>
<dbReference type="OrthoDB" id="10020209at2"/>
<name>A0A1I0DKA1_9FIRM</name>
<evidence type="ECO:0000313" key="2">
    <source>
        <dbReference type="Proteomes" id="UP000198558"/>
    </source>
</evidence>
<keyword evidence="2" id="KW-1185">Reference proteome</keyword>
<proteinExistence type="predicted"/>
<sequence>MENLKEKKYREAGTVEKVNESRDNELFKLLKENEMENNIFAKLKVLEDMDDKEGLLGQEGQYIAKAVVGARIGDYIRNTEALTVEVFNNKEDLKLCVAYLQAQNNYLDGVYNDKYGCLPQISDLPSKRAVFAKENALLIMNSSISDDEKLNFCSLFYESVKKIDYKEKYVLDKDKIKTVKGENNKRLTNWKNKYPKDELLSTLEALQEQMNKRVETAYALSNKNLITNILDELKFYDVARFKDQYSLWTEKLTNAKQSLESGTILLEALEKQNQYKQAVYTDGRYVIGEDILPVVKNEGAQKAEVSVNYYNAKVFGNTTIDVNVDGLGKINDRTIKLEGVTMYHIDNSSWLELRAPGTFKVGNHIEAGEYEISSSSYSGFYLVDKSIDGVIDEIELKDAYCSIGSGIKTIAVRDGQYLILKDSDIQIKKK</sequence>
<organism evidence="1 2">
    <name type="scientific">Thomasclavelia cocleata</name>
    <dbReference type="NCBI Taxonomy" id="69824"/>
    <lineage>
        <taxon>Bacteria</taxon>
        <taxon>Bacillati</taxon>
        <taxon>Bacillota</taxon>
        <taxon>Erysipelotrichia</taxon>
        <taxon>Erysipelotrichales</taxon>
        <taxon>Coprobacillaceae</taxon>
        <taxon>Thomasclavelia</taxon>
    </lineage>
</organism>
<accession>A0A1I0DKA1</accession>
<evidence type="ECO:0000313" key="1">
    <source>
        <dbReference type="EMBL" id="SET32254.1"/>
    </source>
</evidence>
<dbReference type="Proteomes" id="UP000198558">
    <property type="component" value="Unassembled WGS sequence"/>
</dbReference>
<dbReference type="GeneID" id="78287898"/>
<protein>
    <submittedName>
        <fullName evidence="1">Uncharacterized protein</fullName>
    </submittedName>
</protein>
<dbReference type="AlphaFoldDB" id="A0A1I0DKA1"/>
<dbReference type="RefSeq" id="WP_092352874.1">
    <property type="nucleotide sequence ID" value="NZ_FOIN01000006.1"/>
</dbReference>